<proteinExistence type="evidence at transcript level"/>
<dbReference type="Gene3D" id="1.10.1410.40">
    <property type="match status" value="1"/>
</dbReference>
<reference evidence="6" key="2">
    <citation type="journal article" date="2007" name="PLoS Biol.">
        <title>Survey sequencing and comparative analysis of the elephant shark (Callorhinchus milii) genome.</title>
        <authorList>
            <person name="Venkatesh B."/>
            <person name="Kirkness E.F."/>
            <person name="Loh Y.H."/>
            <person name="Halpern A.L."/>
            <person name="Lee A.P."/>
            <person name="Johnson J."/>
            <person name="Dandona N."/>
            <person name="Viswanathan L.D."/>
            <person name="Tay A."/>
            <person name="Venter J.C."/>
            <person name="Strausberg R.L."/>
            <person name="Brenner S."/>
        </authorList>
    </citation>
    <scope>NUCLEOTIDE SEQUENCE [LARGE SCALE GENOMIC DNA]</scope>
</reference>
<dbReference type="STRING" id="7868.ENSCMIP00000011987"/>
<dbReference type="InterPro" id="IPR024810">
    <property type="entry name" value="MAB21L/cGLR"/>
</dbReference>
<reference evidence="5" key="4">
    <citation type="submission" date="2025-05" db="UniProtKB">
        <authorList>
            <consortium name="Ensembl"/>
        </authorList>
    </citation>
    <scope>IDENTIFICATION</scope>
</reference>
<dbReference type="SMART" id="SM01265">
    <property type="entry name" value="Mab-21"/>
    <property type="match status" value="1"/>
</dbReference>
<dbReference type="GeneTree" id="ENSGT01050000244827"/>
<reference evidence="6" key="1">
    <citation type="journal article" date="2006" name="Science">
        <title>Ancient noncoding elements conserved in the human genome.</title>
        <authorList>
            <person name="Venkatesh B."/>
            <person name="Kirkness E.F."/>
            <person name="Loh Y.H."/>
            <person name="Halpern A.L."/>
            <person name="Lee A.P."/>
            <person name="Johnson J."/>
            <person name="Dandona N."/>
            <person name="Viswanathan L.D."/>
            <person name="Tay A."/>
            <person name="Venter J.C."/>
            <person name="Strausberg R.L."/>
            <person name="Brenner S."/>
        </authorList>
    </citation>
    <scope>NUCLEOTIDE SEQUENCE [LARGE SCALE GENOMIC DNA]</scope>
</reference>
<dbReference type="KEGG" id="cmk:103177450"/>
<reference evidence="4 6" key="3">
    <citation type="journal article" date="2014" name="Nature">
        <title>Elephant shark genome provides unique insights into gnathostome evolution.</title>
        <authorList>
            <consortium name="International Elephant Shark Genome Sequencing Consortium"/>
            <person name="Venkatesh B."/>
            <person name="Lee A.P."/>
            <person name="Ravi V."/>
            <person name="Maurya A.K."/>
            <person name="Lian M.M."/>
            <person name="Swann J.B."/>
            <person name="Ohta Y."/>
            <person name="Flajnik M.F."/>
            <person name="Sutoh Y."/>
            <person name="Kasahara M."/>
            <person name="Hoon S."/>
            <person name="Gangu V."/>
            <person name="Roy S.W."/>
            <person name="Irimia M."/>
            <person name="Korzh V."/>
            <person name="Kondrychyn I."/>
            <person name="Lim Z.W."/>
            <person name="Tay B.H."/>
            <person name="Tohari S."/>
            <person name="Kong K.W."/>
            <person name="Ho S."/>
            <person name="Lorente-Galdos B."/>
            <person name="Quilez J."/>
            <person name="Marques-Bonet T."/>
            <person name="Raney B.J."/>
            <person name="Ingham P.W."/>
            <person name="Tay A."/>
            <person name="Hillier L.W."/>
            <person name="Minx P."/>
            <person name="Boehm T."/>
            <person name="Wilson R.K."/>
            <person name="Brenner S."/>
            <person name="Warren W.C."/>
        </authorList>
    </citation>
    <scope>NUCLEOTIDE SEQUENCE</scope>
    <source>
        <tissue evidence="4">Testis</tissue>
    </source>
</reference>
<dbReference type="OrthoDB" id="5947963at2759"/>
<dbReference type="Pfam" id="PF20266">
    <property type="entry name" value="Mab-21_C"/>
    <property type="match status" value="1"/>
</dbReference>
<evidence type="ECO:0000259" key="3">
    <source>
        <dbReference type="Pfam" id="PF20266"/>
    </source>
</evidence>
<feature type="domain" description="Mab-21-like nucleotidyltransferase" evidence="2">
    <location>
        <begin position="85"/>
        <end position="272"/>
    </location>
</feature>
<dbReference type="InterPro" id="IPR046906">
    <property type="entry name" value="Mab-21_HhH/H2TH-like"/>
</dbReference>
<dbReference type="RefSeq" id="XP_007889788.1">
    <property type="nucleotide sequence ID" value="XM_007891597.2"/>
</dbReference>
<name>V9KW84_CALMI</name>
<dbReference type="PANTHER" id="PTHR10656">
    <property type="entry name" value="CELL FATE DETERMINING PROTEIN MAB21-RELATED"/>
    <property type="match status" value="1"/>
</dbReference>
<dbReference type="Ensembl" id="ENSCMIT00000012274.1">
    <property type="protein sequence ID" value="ENSCMIP00000011987.1"/>
    <property type="gene ID" value="ENSCMIG00000006180.1"/>
</dbReference>
<evidence type="ECO:0000313" key="6">
    <source>
        <dbReference type="Proteomes" id="UP000314986"/>
    </source>
</evidence>
<evidence type="ECO:0000313" key="4">
    <source>
        <dbReference type="EMBL" id="AFP02542.1"/>
    </source>
</evidence>
<feature type="domain" description="Mab-21-like HhH/H2TH-like" evidence="3">
    <location>
        <begin position="280"/>
        <end position="376"/>
    </location>
</feature>
<accession>V9KW84</accession>
<dbReference type="InterPro" id="IPR046903">
    <property type="entry name" value="Mab-21-like_nuc_Trfase"/>
</dbReference>
<evidence type="ECO:0000259" key="2">
    <source>
        <dbReference type="Pfam" id="PF03281"/>
    </source>
</evidence>
<keyword evidence="6" id="KW-1185">Reference proteome</keyword>
<dbReference type="GeneID" id="103177450"/>
<dbReference type="CTD" id="126868"/>
<evidence type="ECO:0000313" key="5">
    <source>
        <dbReference type="Ensembl" id="ENSCMIP00000011987.1"/>
    </source>
</evidence>
<gene>
    <name evidence="5" type="primary">mab21l3</name>
</gene>
<dbReference type="OMA" id="WSKKARW"/>
<dbReference type="Gene3D" id="3.30.460.90">
    <property type="match status" value="1"/>
</dbReference>
<organism evidence="4">
    <name type="scientific">Callorhinchus milii</name>
    <name type="common">Ghost shark</name>
    <dbReference type="NCBI Taxonomy" id="7868"/>
    <lineage>
        <taxon>Eukaryota</taxon>
        <taxon>Metazoa</taxon>
        <taxon>Chordata</taxon>
        <taxon>Craniata</taxon>
        <taxon>Vertebrata</taxon>
        <taxon>Chondrichthyes</taxon>
        <taxon>Holocephali</taxon>
        <taxon>Chimaeriformes</taxon>
        <taxon>Callorhinchidae</taxon>
        <taxon>Callorhinchus</taxon>
    </lineage>
</organism>
<dbReference type="Proteomes" id="UP000314986">
    <property type="component" value="Unassembled WGS sequence"/>
</dbReference>
<protein>
    <submittedName>
        <fullName evidence="4 5">Mab-21-like 3</fullName>
    </submittedName>
</protein>
<sequence length="387" mass="45492">MPHFTEEDLDHYLQNQVDLRRRQVSKIEEEVYKIVQELTSAISAKDGRFQSISHSGINNDNMKDQQALVAKWSALLTGKQPKHSSIQVEAPSQFVIMVPLRGLAGYTERKARQWRYYTLHGSKLISPVREPEKLHQWLEVDQFLKSTQEWHQSDVTFEGDIVPAKVVAIFKELLENTIQASNFQGKISILENVSPFVRIAVETTEQQIEAELVPAIEIPNYWPSKAHWPRFLKRWPLKDKARCVKSFGFNLLAKSNYHWQLSFTRAELVLLDELDEDGGCRMKCLQVIRKLKEDFWCPGSKPVITSYHLQTLLFWSCEKYSRSKDWRNFRKCFLRLVKKLQKCVLQRYLRHYFVTSFNLLKYTNTNELDMMSQKLSEFLTNPSTYLH</sequence>
<dbReference type="AlphaFoldDB" id="V9KW84"/>
<evidence type="ECO:0000256" key="1">
    <source>
        <dbReference type="ARBA" id="ARBA00008307"/>
    </source>
</evidence>
<dbReference type="EMBL" id="JW870024">
    <property type="protein sequence ID" value="AFP02542.1"/>
    <property type="molecule type" value="mRNA"/>
</dbReference>
<dbReference type="PANTHER" id="PTHR10656:SF30">
    <property type="entry name" value="PROTEIN MAB-21-LIKE 3"/>
    <property type="match status" value="1"/>
</dbReference>
<dbReference type="Pfam" id="PF03281">
    <property type="entry name" value="Mab-21"/>
    <property type="match status" value="1"/>
</dbReference>
<comment type="similarity">
    <text evidence="1">Belongs to the mab-21 family.</text>
</comment>